<evidence type="ECO:0000256" key="8">
    <source>
        <dbReference type="ARBA" id="ARBA00023047"/>
    </source>
</evidence>
<keyword evidence="6" id="KW-0812">Transmembrane</keyword>
<evidence type="ECO:0000313" key="19">
    <source>
        <dbReference type="Proteomes" id="UP001589654"/>
    </source>
</evidence>
<keyword evidence="4" id="KW-1134">Transmembrane beta strand</keyword>
<evidence type="ECO:0000259" key="16">
    <source>
        <dbReference type="Pfam" id="PF10531"/>
    </source>
</evidence>
<dbReference type="PANTHER" id="PTHR33619">
    <property type="entry name" value="POLYSACCHARIDE EXPORT PROTEIN GFCE-RELATED"/>
    <property type="match status" value="1"/>
</dbReference>
<evidence type="ECO:0000256" key="3">
    <source>
        <dbReference type="ARBA" id="ARBA00022448"/>
    </source>
</evidence>
<keyword evidence="7" id="KW-0732">Signal</keyword>
<keyword evidence="19" id="KW-1185">Reference proteome</keyword>
<evidence type="ECO:0000256" key="9">
    <source>
        <dbReference type="ARBA" id="ARBA00023065"/>
    </source>
</evidence>
<dbReference type="Pfam" id="PF10531">
    <property type="entry name" value="SLBB"/>
    <property type="match status" value="5"/>
</dbReference>
<evidence type="ECO:0000256" key="12">
    <source>
        <dbReference type="ARBA" id="ARBA00023139"/>
    </source>
</evidence>
<sequence>MFSIITLHAQSLSDIQNVNVDELSDAQIEMIVKKAEEQGVNKAEIPSMAEQRGMPAVEASKLATRINQLGTATRDTMNSSKGQTQRTIEGAVFSDNGSSKDLSEEQKKIYGFSLFHNKKLDFSPNLNIPTPMDYTIGTGDQLLIDVYGDSQQSYSLTVNPEGRIYIPNVGPLSIGGSSIQAATARIKSKLSNTIYSDLSSNNPGTFLQVRLGNIRSIQVSMVGELSSPGNYTLPSFASVFNALYAAGGPNEQGSFRKIKVFRNSREIAEVDVYDFLTQGDQQQNIRLQDNDVIMVPSYQTRVEIKGPVKRPGLFEIKQGESVADLIFFAGGFGSNAYPEKITVRRVSDNARKVADIGRTQFENFSIQDGDIFMVGEKLSRYENRVQISGAVYRPGEFALEPGMSIKDLIQQAEGLKGEAFLNRATLYRTQEDLTLEIVPVNVAEVVNGEAGDIPLKREDVLHIPSKYDIREEYYVKITGEVNKPGAFAYGENMSVEDLVLKAGGLKESATNAYIEVARRSNGEQDGQVAEIMTVDIDEDLQINDGDKDLTLQPFDHVIIRRNPHFEREKLVRVEGEVFYPGQFAIAHTDERISDLLKRAGGINEYAYPKGATLIRRTEFFNGPTDNELRAQNLQQVKNNLKKEDGKNTEAEINILSRIDEKIGEKGGDLANQDENLISDEYKASRLKEVTSADSTRMAEIKIKTTEMVGIDLDYIMANPGSEQDLILHEGDILSIPKQLQTVRMRGEVLFPTTARFEGKHSFRDYIAKSGGFTDNARKAKAYVVYPNGDVAKTKKILFFNNYPEVEPGSEIIIPQKPVREGLSATNWIGVASSLATLAILVDRLAQ</sequence>
<evidence type="ECO:0000256" key="13">
    <source>
        <dbReference type="ARBA" id="ARBA00023237"/>
    </source>
</evidence>
<proteinExistence type="inferred from homology"/>
<dbReference type="InterPro" id="IPR054765">
    <property type="entry name" value="SLBB_dom"/>
</dbReference>
<protein>
    <submittedName>
        <fullName evidence="18">SLBB domain-containing protein</fullName>
    </submittedName>
</protein>
<keyword evidence="13" id="KW-0998">Cell outer membrane</keyword>
<evidence type="ECO:0000313" key="18">
    <source>
        <dbReference type="EMBL" id="MFB9211126.1"/>
    </source>
</evidence>
<dbReference type="RefSeq" id="WP_353959612.1">
    <property type="nucleotide sequence ID" value="NZ_JBHMEW010000042.1"/>
</dbReference>
<evidence type="ECO:0000256" key="14">
    <source>
        <dbReference type="ARBA" id="ARBA00023288"/>
    </source>
</evidence>
<evidence type="ECO:0000256" key="11">
    <source>
        <dbReference type="ARBA" id="ARBA00023136"/>
    </source>
</evidence>
<feature type="domain" description="Soluble ligand binding" evidence="16">
    <location>
        <begin position="219"/>
        <end position="263"/>
    </location>
</feature>
<comment type="subcellular location">
    <subcellularLocation>
        <location evidence="1">Cell outer membrane</location>
        <topology evidence="1">Multi-pass membrane protein</topology>
    </subcellularLocation>
</comment>
<keyword evidence="14" id="KW-0449">Lipoprotein</keyword>
<dbReference type="Pfam" id="PF22461">
    <property type="entry name" value="SLBB_2"/>
    <property type="match status" value="1"/>
</dbReference>
<accession>A0ABV5J2U9</accession>
<feature type="domain" description="Soluble ligand binding" evidence="16">
    <location>
        <begin position="474"/>
        <end position="523"/>
    </location>
</feature>
<dbReference type="EMBL" id="JBHMEW010000042">
    <property type="protein sequence ID" value="MFB9211126.1"/>
    <property type="molecule type" value="Genomic_DNA"/>
</dbReference>
<comment type="caution">
    <text evidence="18">The sequence shown here is derived from an EMBL/GenBank/DDBJ whole genome shotgun (WGS) entry which is preliminary data.</text>
</comment>
<feature type="domain" description="Soluble ligand binding" evidence="16">
    <location>
        <begin position="302"/>
        <end position="346"/>
    </location>
</feature>
<evidence type="ECO:0000256" key="4">
    <source>
        <dbReference type="ARBA" id="ARBA00022452"/>
    </source>
</evidence>
<keyword evidence="11" id="KW-0472">Membrane</keyword>
<gene>
    <name evidence="18" type="ORF">ACFFUR_04855</name>
</gene>
<reference evidence="18 19" key="1">
    <citation type="submission" date="2024-09" db="EMBL/GenBank/DDBJ databases">
        <authorList>
            <person name="Sun Q."/>
            <person name="Mori K."/>
        </authorList>
    </citation>
    <scope>NUCLEOTIDE SEQUENCE [LARGE SCALE GENOMIC DNA]</scope>
    <source>
        <strain evidence="18 19">CECT 7682</strain>
    </source>
</reference>
<organism evidence="18 19">
    <name type="scientific">Echinicola jeungdonensis</name>
    <dbReference type="NCBI Taxonomy" id="709343"/>
    <lineage>
        <taxon>Bacteria</taxon>
        <taxon>Pseudomonadati</taxon>
        <taxon>Bacteroidota</taxon>
        <taxon>Cytophagia</taxon>
        <taxon>Cytophagales</taxon>
        <taxon>Cyclobacteriaceae</taxon>
        <taxon>Echinicola</taxon>
    </lineage>
</organism>
<dbReference type="Gene3D" id="3.10.560.10">
    <property type="entry name" value="Outer membrane lipoprotein wza domain like"/>
    <property type="match status" value="6"/>
</dbReference>
<evidence type="ECO:0000256" key="10">
    <source>
        <dbReference type="ARBA" id="ARBA00023114"/>
    </source>
</evidence>
<comment type="similarity">
    <text evidence="2">Belongs to the BexD/CtrA/VexA family.</text>
</comment>
<feature type="domain" description="SLBB" evidence="17">
    <location>
        <begin position="384"/>
        <end position="463"/>
    </location>
</feature>
<dbReference type="InterPro" id="IPR019554">
    <property type="entry name" value="Soluble_ligand-bd"/>
</dbReference>
<keyword evidence="12" id="KW-0564">Palmitate</keyword>
<evidence type="ECO:0000259" key="17">
    <source>
        <dbReference type="Pfam" id="PF22461"/>
    </source>
</evidence>
<evidence type="ECO:0000259" key="15">
    <source>
        <dbReference type="Pfam" id="PF02563"/>
    </source>
</evidence>
<keyword evidence="3" id="KW-0813">Transport</keyword>
<dbReference type="Proteomes" id="UP001589654">
    <property type="component" value="Unassembled WGS sequence"/>
</dbReference>
<name>A0ABV5J2U9_9BACT</name>
<keyword evidence="10" id="KW-0626">Porin</keyword>
<evidence type="ECO:0000256" key="6">
    <source>
        <dbReference type="ARBA" id="ARBA00022692"/>
    </source>
</evidence>
<dbReference type="Pfam" id="PF02563">
    <property type="entry name" value="Poly_export"/>
    <property type="match status" value="1"/>
</dbReference>
<dbReference type="InterPro" id="IPR049712">
    <property type="entry name" value="Poly_export"/>
</dbReference>
<keyword evidence="5" id="KW-0762">Sugar transport</keyword>
<evidence type="ECO:0000256" key="1">
    <source>
        <dbReference type="ARBA" id="ARBA00004571"/>
    </source>
</evidence>
<dbReference type="InterPro" id="IPR003715">
    <property type="entry name" value="Poly_export_N"/>
</dbReference>
<evidence type="ECO:0000256" key="5">
    <source>
        <dbReference type="ARBA" id="ARBA00022597"/>
    </source>
</evidence>
<dbReference type="PANTHER" id="PTHR33619:SF3">
    <property type="entry name" value="POLYSACCHARIDE EXPORT PROTEIN GFCE-RELATED"/>
    <property type="match status" value="1"/>
</dbReference>
<feature type="domain" description="Polysaccharide export protein N-terminal" evidence="15">
    <location>
        <begin position="130"/>
        <end position="194"/>
    </location>
</feature>
<feature type="domain" description="Soluble ligand binding" evidence="16">
    <location>
        <begin position="742"/>
        <end position="783"/>
    </location>
</feature>
<evidence type="ECO:0000256" key="7">
    <source>
        <dbReference type="ARBA" id="ARBA00022729"/>
    </source>
</evidence>
<evidence type="ECO:0000256" key="2">
    <source>
        <dbReference type="ARBA" id="ARBA00009450"/>
    </source>
</evidence>
<keyword evidence="9" id="KW-0406">Ion transport</keyword>
<feature type="domain" description="Soluble ligand binding" evidence="16">
    <location>
        <begin position="571"/>
        <end position="623"/>
    </location>
</feature>
<keyword evidence="8" id="KW-0625">Polysaccharide transport</keyword>